<keyword evidence="5 7" id="KW-0547">Nucleotide-binding</keyword>
<evidence type="ECO:0000256" key="4">
    <source>
        <dbReference type="ARBA" id="ARBA00022598"/>
    </source>
</evidence>
<dbReference type="InterPro" id="IPR013221">
    <property type="entry name" value="Mur_ligase_cen"/>
</dbReference>
<feature type="binding site" evidence="7">
    <location>
        <begin position="143"/>
        <end position="149"/>
    </location>
    <ligand>
        <name>ATP</name>
        <dbReference type="ChEBI" id="CHEBI:30616"/>
    </ligand>
</feature>
<dbReference type="InterPro" id="IPR004101">
    <property type="entry name" value="Mur_ligase_C"/>
</dbReference>
<dbReference type="SUPFAM" id="SSF53623">
    <property type="entry name" value="MurD-like peptide ligases, catalytic domain"/>
    <property type="match status" value="1"/>
</dbReference>
<dbReference type="Pfam" id="PF08245">
    <property type="entry name" value="Mur_ligase_M"/>
    <property type="match status" value="1"/>
</dbReference>
<evidence type="ECO:0000313" key="11">
    <source>
        <dbReference type="EMBL" id="MDJ1650863.1"/>
    </source>
</evidence>
<evidence type="ECO:0000256" key="8">
    <source>
        <dbReference type="RuleBase" id="RU003664"/>
    </source>
</evidence>
<comment type="similarity">
    <text evidence="7">Belongs to the MurCDEF family.</text>
</comment>
<dbReference type="RefSeq" id="WP_283832206.1">
    <property type="nucleotide sequence ID" value="NZ_JASJEU010000015.1"/>
</dbReference>
<comment type="caution">
    <text evidence="11">The sequence shown here is derived from an EMBL/GenBank/DDBJ whole genome shotgun (WGS) entry which is preliminary data.</text>
</comment>
<dbReference type="InterPro" id="IPR005762">
    <property type="entry name" value="MurD"/>
</dbReference>
<dbReference type="Pfam" id="PF02875">
    <property type="entry name" value="Mur_ligase_C"/>
    <property type="match status" value="1"/>
</dbReference>
<protein>
    <recommendedName>
        <fullName evidence="7 8">UDP-N-acetylmuramoylalanine--D-glutamate ligase</fullName>
        <ecNumber evidence="7 8">6.3.2.9</ecNumber>
    </recommendedName>
    <alternativeName>
        <fullName evidence="7">D-glutamic acid-adding enzyme</fullName>
    </alternativeName>
    <alternativeName>
        <fullName evidence="7">UDP-N-acetylmuramoyl-L-alanyl-D-glutamate synthetase</fullName>
    </alternativeName>
</protein>
<comment type="catalytic activity">
    <reaction evidence="7 8">
        <text>UDP-N-acetyl-alpha-D-muramoyl-L-alanine + D-glutamate + ATP = UDP-N-acetyl-alpha-D-muramoyl-L-alanyl-D-glutamate + ADP + phosphate + H(+)</text>
        <dbReference type="Rhea" id="RHEA:16429"/>
        <dbReference type="ChEBI" id="CHEBI:15378"/>
        <dbReference type="ChEBI" id="CHEBI:29986"/>
        <dbReference type="ChEBI" id="CHEBI:30616"/>
        <dbReference type="ChEBI" id="CHEBI:43474"/>
        <dbReference type="ChEBI" id="CHEBI:83898"/>
        <dbReference type="ChEBI" id="CHEBI:83900"/>
        <dbReference type="ChEBI" id="CHEBI:456216"/>
        <dbReference type="EC" id="6.3.2.9"/>
    </reaction>
</comment>
<evidence type="ECO:0000256" key="5">
    <source>
        <dbReference type="ARBA" id="ARBA00022741"/>
    </source>
</evidence>
<keyword evidence="7 8" id="KW-0132">Cell division</keyword>
<evidence type="ECO:0000313" key="12">
    <source>
        <dbReference type="Proteomes" id="UP001232750"/>
    </source>
</evidence>
<evidence type="ECO:0000259" key="10">
    <source>
        <dbReference type="Pfam" id="PF08245"/>
    </source>
</evidence>
<keyword evidence="3 7" id="KW-0963">Cytoplasm</keyword>
<dbReference type="SUPFAM" id="SSF53244">
    <property type="entry name" value="MurD-like peptide ligases, peptide-binding domain"/>
    <property type="match status" value="1"/>
</dbReference>
<gene>
    <name evidence="7 11" type="primary">murD</name>
    <name evidence="11" type="ORF">QNJ86_08625</name>
</gene>
<evidence type="ECO:0000256" key="3">
    <source>
        <dbReference type="ARBA" id="ARBA00022490"/>
    </source>
</evidence>
<dbReference type="NCBIfam" id="TIGR01087">
    <property type="entry name" value="murD"/>
    <property type="match status" value="1"/>
</dbReference>
<evidence type="ECO:0000256" key="1">
    <source>
        <dbReference type="ARBA" id="ARBA00004496"/>
    </source>
</evidence>
<organism evidence="11 12">
    <name type="scientific">Gordonibacter faecis</name>
    <dbReference type="NCBI Taxonomy" id="3047475"/>
    <lineage>
        <taxon>Bacteria</taxon>
        <taxon>Bacillati</taxon>
        <taxon>Actinomycetota</taxon>
        <taxon>Coriobacteriia</taxon>
        <taxon>Eggerthellales</taxon>
        <taxon>Eggerthellaceae</taxon>
        <taxon>Gordonibacter</taxon>
    </lineage>
</organism>
<dbReference type="PANTHER" id="PTHR43692:SF1">
    <property type="entry name" value="UDP-N-ACETYLMURAMOYLALANINE--D-GLUTAMATE LIGASE"/>
    <property type="match status" value="1"/>
</dbReference>
<feature type="domain" description="Mur ligase central" evidence="10">
    <location>
        <begin position="141"/>
        <end position="338"/>
    </location>
</feature>
<keyword evidence="7 8" id="KW-0133">Cell shape</keyword>
<keyword evidence="12" id="KW-1185">Reference proteome</keyword>
<dbReference type="InterPro" id="IPR036565">
    <property type="entry name" value="Mur-like_cat_sf"/>
</dbReference>
<comment type="pathway">
    <text evidence="2 7 8">Cell wall biogenesis; peptidoglycan biosynthesis.</text>
</comment>
<comment type="subcellular location">
    <subcellularLocation>
        <location evidence="1 7 8">Cytoplasm</location>
    </subcellularLocation>
</comment>
<feature type="domain" description="Mur ligase C-terminal" evidence="9">
    <location>
        <begin position="360"/>
        <end position="477"/>
    </location>
</feature>
<reference evidence="11 12" key="1">
    <citation type="submission" date="2023-05" db="EMBL/GenBank/DDBJ databases">
        <title>Gordonibacter KGMB12511T sp. nov., isolated from faeces of healthy Korean.</title>
        <authorList>
            <person name="Kim H.S."/>
            <person name="Kim J.-S."/>
            <person name="Suh M.K."/>
            <person name="Eom M.K."/>
            <person name="Do H.E."/>
            <person name="Lee J.-S."/>
        </authorList>
    </citation>
    <scope>NUCLEOTIDE SEQUENCE [LARGE SCALE GENOMIC DNA]</scope>
    <source>
        <strain evidence="11 12">KGMB12511</strain>
    </source>
</reference>
<dbReference type="Gene3D" id="3.40.1190.10">
    <property type="entry name" value="Mur-like, catalytic domain"/>
    <property type="match status" value="1"/>
</dbReference>
<evidence type="ECO:0000256" key="7">
    <source>
        <dbReference type="HAMAP-Rule" id="MF_00639"/>
    </source>
</evidence>
<name>A0ABT7DMU5_9ACTN</name>
<keyword evidence="7 8" id="KW-0573">Peptidoglycan synthesis</keyword>
<sequence>MTREGFIEGRRCAPMRLGRVLILGLGASGRAMVDYCLPLVGERVEALAIAAGARTDASEAFAAQAAAAGAHVAFGDDAVAELVAALPVREQNPAFDICVPSPGIPQSSALYASGAATSAETVSEVEFAWRESAADSRWAAVTGTNGKTTVASLVAHLMREAGTRAAAVGNIGDTCIAAVAAGRTDVYVAEVSSYQLASTRQFAPNAAALLNITSDHLHWHGTFEAYRDAKLKLLANLADIPGSVAVLDATNDIVRAEVRRLRALGDERGFAYVPLGTAEGLAGDMRARCGSHNAAFIAADDTLTVALGGREHALVRADELLIEGAHNAGNALAAAACALALGADEASVARGLRTFAPLEHRIEPCGSVAGVTCVNDSKATNVDATLKALASFPGTGVIALLGGDDKGTDLAPLVEAAHAHTRAVVCFGEAGSRFSEAFSGSVSEDFSVLRAAHLEDAFDAALAAARPGDVVLLSPACASFDEFGSFEERGRVFKALVAQRAARAEG</sequence>
<dbReference type="GO" id="GO:0008764">
    <property type="term" value="F:UDP-N-acetylmuramoylalanine-D-glutamate ligase activity"/>
    <property type="evidence" value="ECO:0007669"/>
    <property type="project" value="UniProtKB-EC"/>
</dbReference>
<keyword evidence="7 8" id="KW-0961">Cell wall biogenesis/degradation</keyword>
<dbReference type="Gene3D" id="3.90.190.20">
    <property type="entry name" value="Mur ligase, C-terminal domain"/>
    <property type="match status" value="1"/>
</dbReference>
<dbReference type="EMBL" id="JASJEU010000015">
    <property type="protein sequence ID" value="MDJ1650863.1"/>
    <property type="molecule type" value="Genomic_DNA"/>
</dbReference>
<keyword evidence="6 7" id="KW-0067">ATP-binding</keyword>
<evidence type="ECO:0000259" key="9">
    <source>
        <dbReference type="Pfam" id="PF02875"/>
    </source>
</evidence>
<dbReference type="HAMAP" id="MF_00639">
    <property type="entry name" value="MurD"/>
    <property type="match status" value="1"/>
</dbReference>
<dbReference type="InterPro" id="IPR036615">
    <property type="entry name" value="Mur_ligase_C_dom_sf"/>
</dbReference>
<evidence type="ECO:0000256" key="2">
    <source>
        <dbReference type="ARBA" id="ARBA00004752"/>
    </source>
</evidence>
<accession>A0ABT7DMU5</accession>
<keyword evidence="4 7" id="KW-0436">Ligase</keyword>
<dbReference type="PANTHER" id="PTHR43692">
    <property type="entry name" value="UDP-N-ACETYLMURAMOYLALANINE--D-GLUTAMATE LIGASE"/>
    <property type="match status" value="1"/>
</dbReference>
<dbReference type="Proteomes" id="UP001232750">
    <property type="component" value="Unassembled WGS sequence"/>
</dbReference>
<dbReference type="EC" id="6.3.2.9" evidence="7 8"/>
<proteinExistence type="inferred from homology"/>
<evidence type="ECO:0000256" key="6">
    <source>
        <dbReference type="ARBA" id="ARBA00022840"/>
    </source>
</evidence>
<comment type="function">
    <text evidence="7 8">Cell wall formation. Catalyzes the addition of glutamate to the nucleotide precursor UDP-N-acetylmuramoyl-L-alanine (UMA).</text>
</comment>
<keyword evidence="7 8" id="KW-0131">Cell cycle</keyword>